<evidence type="ECO:0000313" key="5">
    <source>
        <dbReference type="Proteomes" id="UP000245702"/>
    </source>
</evidence>
<comment type="caution">
    <text evidence="4">The sequence shown here is derived from an EMBL/GenBank/DDBJ whole genome shotgun (WGS) entry which is preliminary data.</text>
</comment>
<dbReference type="NCBIfam" id="NF004475">
    <property type="entry name" value="PRK05809.1"/>
    <property type="match status" value="1"/>
</dbReference>
<evidence type="ECO:0000256" key="2">
    <source>
        <dbReference type="ARBA" id="ARBA00023239"/>
    </source>
</evidence>
<accession>A0ABM9W4Z4</accession>
<dbReference type="InterPro" id="IPR014748">
    <property type="entry name" value="Enoyl-CoA_hydra_C"/>
</dbReference>
<comment type="similarity">
    <text evidence="1 3">Belongs to the enoyl-CoA hydratase/isomerase family.</text>
</comment>
<reference evidence="4 5" key="1">
    <citation type="submission" date="2016-01" db="EMBL/GenBank/DDBJ databases">
        <authorList>
            <person name="Brown R."/>
        </authorList>
    </citation>
    <scope>NUCLEOTIDE SEQUENCE [LARGE SCALE GENOMIC DNA]</scope>
    <source>
        <strain evidence="4">Sporomusa sphaeroides DSM 2875</strain>
    </source>
</reference>
<evidence type="ECO:0000256" key="1">
    <source>
        <dbReference type="ARBA" id="ARBA00005254"/>
    </source>
</evidence>
<name>A0ABM9W4Z4_9FIRM</name>
<evidence type="ECO:0000256" key="3">
    <source>
        <dbReference type="RuleBase" id="RU003707"/>
    </source>
</evidence>
<dbReference type="RefSeq" id="WP_075756106.1">
    <property type="nucleotide sequence ID" value="NZ_CP146991.1"/>
</dbReference>
<protein>
    <submittedName>
        <fullName evidence="4">Enoyl-CoA hydratase echA8</fullName>
        <ecNumber evidence="4">4.2.1.17</ecNumber>
    </submittedName>
</protein>
<dbReference type="InterPro" id="IPR018376">
    <property type="entry name" value="Enoyl-CoA_hyd/isom_CS"/>
</dbReference>
<dbReference type="PROSITE" id="PS00166">
    <property type="entry name" value="ENOYL_COA_HYDRATASE"/>
    <property type="match status" value="1"/>
</dbReference>
<dbReference type="Gene3D" id="1.10.12.10">
    <property type="entry name" value="Lyase 2-enoyl-coa Hydratase, Chain A, domain 2"/>
    <property type="match status" value="1"/>
</dbReference>
<dbReference type="PANTHER" id="PTHR11941:SF54">
    <property type="entry name" value="ENOYL-COA HYDRATASE, MITOCHONDRIAL"/>
    <property type="match status" value="1"/>
</dbReference>
<dbReference type="GO" id="GO:0004300">
    <property type="term" value="F:enoyl-CoA hydratase activity"/>
    <property type="evidence" value="ECO:0007669"/>
    <property type="project" value="UniProtKB-EC"/>
</dbReference>
<organism evidence="4 5">
    <name type="scientific">Sporomusa sphaeroides DSM 2875</name>
    <dbReference type="NCBI Taxonomy" id="1337886"/>
    <lineage>
        <taxon>Bacteria</taxon>
        <taxon>Bacillati</taxon>
        <taxon>Bacillota</taxon>
        <taxon>Negativicutes</taxon>
        <taxon>Selenomonadales</taxon>
        <taxon>Sporomusaceae</taxon>
        <taxon>Sporomusa</taxon>
    </lineage>
</organism>
<dbReference type="EMBL" id="FCOW01000016">
    <property type="protein sequence ID" value="CVK20234.1"/>
    <property type="molecule type" value="Genomic_DNA"/>
</dbReference>
<dbReference type="InterPro" id="IPR029045">
    <property type="entry name" value="ClpP/crotonase-like_dom_sf"/>
</dbReference>
<dbReference type="Gene3D" id="3.90.226.10">
    <property type="entry name" value="2-enoyl-CoA Hydratase, Chain A, domain 1"/>
    <property type="match status" value="1"/>
</dbReference>
<evidence type="ECO:0000313" key="4">
    <source>
        <dbReference type="EMBL" id="CVK20234.1"/>
    </source>
</evidence>
<keyword evidence="5" id="KW-1185">Reference proteome</keyword>
<dbReference type="Proteomes" id="UP000245702">
    <property type="component" value="Unassembled WGS sequence"/>
</dbReference>
<sequence>MTTYNNVLYQTDNGIGMITLNRPKALNALNSELLTELNGLLDEIAQDDSVKVVIITGSGDKAFVAGADIAEMQNISPLEGRAFGKFGQAIFNKLENIPQPVIAAVNGFALGGGCELAMACDIRIASDKAKFGQPEVGLGIVPGFGGTQRLPRLIGKGRAKELLYTADMINAEEAYRIGLVNRIVAAEELLSTAKELAEKIMARAQAAVQLCKAAVNTGMDTDLESGIAYEAEVFGLCFASADQKEGMSAFIGKRKPNFSNK</sequence>
<gene>
    <name evidence="4" type="primary">echA8_1</name>
    <name evidence="4" type="ORF">SSPH_02901</name>
</gene>
<proteinExistence type="inferred from homology"/>
<dbReference type="InterPro" id="IPR001753">
    <property type="entry name" value="Enoyl-CoA_hydra/iso"/>
</dbReference>
<keyword evidence="2 4" id="KW-0456">Lyase</keyword>
<dbReference type="Pfam" id="PF00378">
    <property type="entry name" value="ECH_1"/>
    <property type="match status" value="1"/>
</dbReference>
<dbReference type="CDD" id="cd06558">
    <property type="entry name" value="crotonase-like"/>
    <property type="match status" value="1"/>
</dbReference>
<dbReference type="SUPFAM" id="SSF52096">
    <property type="entry name" value="ClpP/crotonase"/>
    <property type="match status" value="1"/>
</dbReference>
<dbReference type="EC" id="4.2.1.17" evidence="4"/>
<dbReference type="PANTHER" id="PTHR11941">
    <property type="entry name" value="ENOYL-COA HYDRATASE-RELATED"/>
    <property type="match status" value="1"/>
</dbReference>